<proteinExistence type="predicted"/>
<comment type="caution">
    <text evidence="1">The sequence shown here is derived from an EMBL/GenBank/DDBJ whole genome shotgun (WGS) entry which is preliminary data.</text>
</comment>
<protein>
    <submittedName>
        <fullName evidence="1">Uncharacterized protein</fullName>
    </submittedName>
</protein>
<accession>X1LIP5</accession>
<evidence type="ECO:0000313" key="1">
    <source>
        <dbReference type="EMBL" id="GAI02255.1"/>
    </source>
</evidence>
<dbReference type="AlphaFoldDB" id="X1LIP5"/>
<dbReference type="EMBL" id="BARV01012079">
    <property type="protein sequence ID" value="GAI02255.1"/>
    <property type="molecule type" value="Genomic_DNA"/>
</dbReference>
<organism evidence="1">
    <name type="scientific">marine sediment metagenome</name>
    <dbReference type="NCBI Taxonomy" id="412755"/>
    <lineage>
        <taxon>unclassified sequences</taxon>
        <taxon>metagenomes</taxon>
        <taxon>ecological metagenomes</taxon>
    </lineage>
</organism>
<gene>
    <name evidence="1" type="ORF">S06H3_22558</name>
</gene>
<sequence>MCDRFSRNYVDKEYGRPFLSGKNIIQIRPD</sequence>
<reference evidence="1" key="1">
    <citation type="journal article" date="2014" name="Front. Microbiol.">
        <title>High frequency of phylogenetically diverse reductive dehalogenase-homologous genes in deep subseafloor sedimentary metagenomes.</title>
        <authorList>
            <person name="Kawai M."/>
            <person name="Futagami T."/>
            <person name="Toyoda A."/>
            <person name="Takaki Y."/>
            <person name="Nishi S."/>
            <person name="Hori S."/>
            <person name="Arai W."/>
            <person name="Tsubouchi T."/>
            <person name="Morono Y."/>
            <person name="Uchiyama I."/>
            <person name="Ito T."/>
            <person name="Fujiyama A."/>
            <person name="Inagaki F."/>
            <person name="Takami H."/>
        </authorList>
    </citation>
    <scope>NUCLEOTIDE SEQUENCE</scope>
    <source>
        <strain evidence="1">Expedition CK06-06</strain>
    </source>
</reference>
<name>X1LIP5_9ZZZZ</name>
<feature type="non-terminal residue" evidence="1">
    <location>
        <position position="30"/>
    </location>
</feature>